<comment type="caution">
    <text evidence="1">The sequence shown here is derived from an EMBL/GenBank/DDBJ whole genome shotgun (WGS) entry which is preliminary data.</text>
</comment>
<feature type="non-terminal residue" evidence="1">
    <location>
        <position position="1"/>
    </location>
</feature>
<dbReference type="Proteomes" id="UP001488838">
    <property type="component" value="Unassembled WGS sequence"/>
</dbReference>
<accession>A0AAW0H4B2</accession>
<name>A0AAW0H4B2_MYOGA</name>
<keyword evidence="2" id="KW-1185">Reference proteome</keyword>
<proteinExistence type="predicted"/>
<sequence length="112" mass="12274">LNREIVLTQSPTQLSVSQGERVTSTCARCDILITQSPSSLSVSLEESETHHVSDKSGHLWILGKLPILLIYDASHRESVAIDLEQNVLSRSVASSLKMLQLITVKSTIISHP</sequence>
<organism evidence="1 2">
    <name type="scientific">Myodes glareolus</name>
    <name type="common">Bank vole</name>
    <name type="synonym">Clethrionomys glareolus</name>
    <dbReference type="NCBI Taxonomy" id="447135"/>
    <lineage>
        <taxon>Eukaryota</taxon>
        <taxon>Metazoa</taxon>
        <taxon>Chordata</taxon>
        <taxon>Craniata</taxon>
        <taxon>Vertebrata</taxon>
        <taxon>Euteleostomi</taxon>
        <taxon>Mammalia</taxon>
        <taxon>Eutheria</taxon>
        <taxon>Euarchontoglires</taxon>
        <taxon>Glires</taxon>
        <taxon>Rodentia</taxon>
        <taxon>Myomorpha</taxon>
        <taxon>Muroidea</taxon>
        <taxon>Cricetidae</taxon>
        <taxon>Arvicolinae</taxon>
        <taxon>Myodes</taxon>
    </lineage>
</organism>
<evidence type="ECO:0000313" key="2">
    <source>
        <dbReference type="Proteomes" id="UP001488838"/>
    </source>
</evidence>
<feature type="non-terminal residue" evidence="1">
    <location>
        <position position="112"/>
    </location>
</feature>
<reference evidence="1 2" key="1">
    <citation type="journal article" date="2023" name="bioRxiv">
        <title>Conserved and derived expression patterns and positive selection on dental genes reveal complex evolutionary context of ever-growing rodent molars.</title>
        <authorList>
            <person name="Calamari Z.T."/>
            <person name="Song A."/>
            <person name="Cohen E."/>
            <person name="Akter M."/>
            <person name="Roy R.D."/>
            <person name="Hallikas O."/>
            <person name="Christensen M.M."/>
            <person name="Li P."/>
            <person name="Marangoni P."/>
            <person name="Jernvall J."/>
            <person name="Klein O.D."/>
        </authorList>
    </citation>
    <scope>NUCLEOTIDE SEQUENCE [LARGE SCALE GENOMIC DNA]</scope>
    <source>
        <strain evidence="1">V071</strain>
    </source>
</reference>
<dbReference type="EMBL" id="JBBHLL010001277">
    <property type="protein sequence ID" value="KAK7796266.1"/>
    <property type="molecule type" value="Genomic_DNA"/>
</dbReference>
<protein>
    <submittedName>
        <fullName evidence="1">Uncharacterized protein</fullName>
    </submittedName>
</protein>
<gene>
    <name evidence="1" type="ORF">U0070_005267</name>
</gene>
<evidence type="ECO:0000313" key="1">
    <source>
        <dbReference type="EMBL" id="KAK7796266.1"/>
    </source>
</evidence>
<dbReference type="AlphaFoldDB" id="A0AAW0H4B2"/>